<organism evidence="13 14">
    <name type="scientific">Candidatus Ryanbacteria bacterium RIFCSPLOWO2_01_FULL_48_26</name>
    <dbReference type="NCBI Taxonomy" id="1802126"/>
    <lineage>
        <taxon>Bacteria</taxon>
        <taxon>Candidatus Ryaniibacteriota</taxon>
    </lineage>
</organism>
<proteinExistence type="inferred from homology"/>
<keyword evidence="5 10" id="KW-0067">ATP-binding</keyword>
<feature type="domain" description="Aminoacyl-tRNA synthetase class Ia" evidence="11">
    <location>
        <begin position="17"/>
        <end position="447"/>
    </location>
</feature>
<accession>A0A1G2GVY1</accession>
<evidence type="ECO:0000256" key="9">
    <source>
        <dbReference type="ARBA" id="ARBA00047552"/>
    </source>
</evidence>
<dbReference type="InterPro" id="IPR009008">
    <property type="entry name" value="Val/Leu/Ile-tRNA-synth_edit"/>
</dbReference>
<dbReference type="SUPFAM" id="SSF47323">
    <property type="entry name" value="Anticodon-binding domain of a subclass of class I aminoacyl-tRNA synthetases"/>
    <property type="match status" value="1"/>
</dbReference>
<dbReference type="InterPro" id="IPR033705">
    <property type="entry name" value="Anticodon_Ia_Val"/>
</dbReference>
<dbReference type="GO" id="GO:0004832">
    <property type="term" value="F:valine-tRNA ligase activity"/>
    <property type="evidence" value="ECO:0007669"/>
    <property type="project" value="UniProtKB-EC"/>
</dbReference>
<dbReference type="AlphaFoldDB" id="A0A1G2GVY1"/>
<dbReference type="InterPro" id="IPR002300">
    <property type="entry name" value="aa-tRNA-synth_Ia"/>
</dbReference>
<dbReference type="Pfam" id="PF00133">
    <property type="entry name" value="tRNA-synt_1"/>
    <property type="match status" value="2"/>
</dbReference>
<dbReference type="Gene3D" id="3.40.50.620">
    <property type="entry name" value="HUPs"/>
    <property type="match status" value="2"/>
</dbReference>
<evidence type="ECO:0000256" key="5">
    <source>
        <dbReference type="ARBA" id="ARBA00022840"/>
    </source>
</evidence>
<comment type="similarity">
    <text evidence="10">Belongs to the class-I aminoacyl-tRNA synthetase family.</text>
</comment>
<evidence type="ECO:0000313" key="13">
    <source>
        <dbReference type="EMBL" id="OGZ54366.1"/>
    </source>
</evidence>
<evidence type="ECO:0000256" key="3">
    <source>
        <dbReference type="ARBA" id="ARBA00022598"/>
    </source>
</evidence>
<dbReference type="InterPro" id="IPR002303">
    <property type="entry name" value="Valyl-tRNA_ligase"/>
</dbReference>
<dbReference type="GO" id="GO:0005829">
    <property type="term" value="C:cytosol"/>
    <property type="evidence" value="ECO:0007669"/>
    <property type="project" value="TreeGrafter"/>
</dbReference>
<feature type="domain" description="Methionyl/Valyl/Leucyl/Isoleucyl-tRNA synthetase anticodon-binding" evidence="12">
    <location>
        <begin position="686"/>
        <end position="796"/>
    </location>
</feature>
<evidence type="ECO:0000256" key="10">
    <source>
        <dbReference type="RuleBase" id="RU363035"/>
    </source>
</evidence>
<dbReference type="PANTHER" id="PTHR11946:SF93">
    <property type="entry name" value="VALINE--TRNA LIGASE, CHLOROPLASTIC_MITOCHONDRIAL 2"/>
    <property type="match status" value="1"/>
</dbReference>
<evidence type="ECO:0000256" key="7">
    <source>
        <dbReference type="ARBA" id="ARBA00023146"/>
    </source>
</evidence>
<keyword evidence="6 10" id="KW-0648">Protein biosynthesis</keyword>
<keyword evidence="2" id="KW-0963">Cytoplasm</keyword>
<evidence type="ECO:0000256" key="1">
    <source>
        <dbReference type="ARBA" id="ARBA00013169"/>
    </source>
</evidence>
<name>A0A1G2GVY1_9BACT</name>
<keyword evidence="3 10" id="KW-0436">Ligase</keyword>
<evidence type="ECO:0000256" key="8">
    <source>
        <dbReference type="ARBA" id="ARBA00029936"/>
    </source>
</evidence>
<gene>
    <name evidence="13" type="ORF">A3B25_01735</name>
</gene>
<dbReference type="CDD" id="cd07962">
    <property type="entry name" value="Anticodon_Ia_Val"/>
    <property type="match status" value="1"/>
</dbReference>
<dbReference type="Proteomes" id="UP000179106">
    <property type="component" value="Unassembled WGS sequence"/>
</dbReference>
<evidence type="ECO:0000256" key="2">
    <source>
        <dbReference type="ARBA" id="ARBA00022490"/>
    </source>
</evidence>
<comment type="catalytic activity">
    <reaction evidence="9">
        <text>tRNA(Val) + L-valine + ATP = L-valyl-tRNA(Val) + AMP + diphosphate</text>
        <dbReference type="Rhea" id="RHEA:10704"/>
        <dbReference type="Rhea" id="RHEA-COMP:9672"/>
        <dbReference type="Rhea" id="RHEA-COMP:9708"/>
        <dbReference type="ChEBI" id="CHEBI:30616"/>
        <dbReference type="ChEBI" id="CHEBI:33019"/>
        <dbReference type="ChEBI" id="CHEBI:57762"/>
        <dbReference type="ChEBI" id="CHEBI:78442"/>
        <dbReference type="ChEBI" id="CHEBI:78537"/>
        <dbReference type="ChEBI" id="CHEBI:456215"/>
        <dbReference type="EC" id="6.1.1.9"/>
    </reaction>
</comment>
<evidence type="ECO:0000313" key="14">
    <source>
        <dbReference type="Proteomes" id="UP000179106"/>
    </source>
</evidence>
<dbReference type="PROSITE" id="PS00178">
    <property type="entry name" value="AA_TRNA_LIGASE_I"/>
    <property type="match status" value="1"/>
</dbReference>
<evidence type="ECO:0000256" key="4">
    <source>
        <dbReference type="ARBA" id="ARBA00022741"/>
    </source>
</evidence>
<evidence type="ECO:0000259" key="11">
    <source>
        <dbReference type="Pfam" id="PF00133"/>
    </source>
</evidence>
<comment type="caution">
    <text evidence="13">The sequence shown here is derived from an EMBL/GenBank/DDBJ whole genome shotgun (WGS) entry which is preliminary data.</text>
</comment>
<dbReference type="STRING" id="1802126.A3B25_01735"/>
<dbReference type="EC" id="6.1.1.9" evidence="1"/>
<dbReference type="GO" id="GO:0002161">
    <property type="term" value="F:aminoacyl-tRNA deacylase activity"/>
    <property type="evidence" value="ECO:0007669"/>
    <property type="project" value="InterPro"/>
</dbReference>
<evidence type="ECO:0000256" key="6">
    <source>
        <dbReference type="ARBA" id="ARBA00022917"/>
    </source>
</evidence>
<dbReference type="SUPFAM" id="SSF50677">
    <property type="entry name" value="ValRS/IleRS/LeuRS editing domain"/>
    <property type="match status" value="1"/>
</dbReference>
<dbReference type="InterPro" id="IPR014729">
    <property type="entry name" value="Rossmann-like_a/b/a_fold"/>
</dbReference>
<dbReference type="NCBIfam" id="NF004349">
    <property type="entry name" value="PRK05729.1"/>
    <property type="match status" value="1"/>
</dbReference>
<dbReference type="SUPFAM" id="SSF52374">
    <property type="entry name" value="Nucleotidylyl transferase"/>
    <property type="match status" value="1"/>
</dbReference>
<dbReference type="InterPro" id="IPR009080">
    <property type="entry name" value="tRNAsynth_Ia_anticodon-bd"/>
</dbReference>
<dbReference type="Pfam" id="PF08264">
    <property type="entry name" value="Anticodon_1"/>
    <property type="match status" value="1"/>
</dbReference>
<dbReference type="InterPro" id="IPR001412">
    <property type="entry name" value="aa-tRNA-synth_I_CS"/>
</dbReference>
<evidence type="ECO:0000259" key="12">
    <source>
        <dbReference type="Pfam" id="PF08264"/>
    </source>
</evidence>
<dbReference type="PANTHER" id="PTHR11946">
    <property type="entry name" value="VALYL-TRNA SYNTHETASES"/>
    <property type="match status" value="1"/>
</dbReference>
<dbReference type="EMBL" id="MHNW01000007">
    <property type="protein sequence ID" value="OGZ54366.1"/>
    <property type="molecule type" value="Genomic_DNA"/>
</dbReference>
<dbReference type="Gene3D" id="1.10.730.10">
    <property type="entry name" value="Isoleucyl-tRNA Synthetase, Domain 1"/>
    <property type="match status" value="1"/>
</dbReference>
<reference evidence="13 14" key="1">
    <citation type="journal article" date="2016" name="Nat. Commun.">
        <title>Thousands of microbial genomes shed light on interconnected biogeochemical processes in an aquifer system.</title>
        <authorList>
            <person name="Anantharaman K."/>
            <person name="Brown C.T."/>
            <person name="Hug L.A."/>
            <person name="Sharon I."/>
            <person name="Castelle C.J."/>
            <person name="Probst A.J."/>
            <person name="Thomas B.C."/>
            <person name="Singh A."/>
            <person name="Wilkins M.J."/>
            <person name="Karaoz U."/>
            <person name="Brodie E.L."/>
            <person name="Williams K.H."/>
            <person name="Hubbard S.S."/>
            <person name="Banfield J.F."/>
        </authorList>
    </citation>
    <scope>NUCLEOTIDE SEQUENCE [LARGE SCALE GENOMIC DNA]</scope>
</reference>
<dbReference type="InterPro" id="IPR013155">
    <property type="entry name" value="M/V/L/I-tRNA-synth_anticd-bd"/>
</dbReference>
<dbReference type="CDD" id="cd00817">
    <property type="entry name" value="ValRS_core"/>
    <property type="match status" value="1"/>
</dbReference>
<keyword evidence="4 10" id="KW-0547">Nucleotide-binding</keyword>
<dbReference type="GO" id="GO:0006438">
    <property type="term" value="P:valyl-tRNA aminoacylation"/>
    <property type="evidence" value="ECO:0007669"/>
    <property type="project" value="InterPro"/>
</dbReference>
<sequence length="800" mass="93563">MDNLEPRYDHRAIEDRIYERWEKSDYFNPDNLPISKAAKPFTIIMPPPNANGSLHVGHAVFVTLQDILTRFWRMRGRQALWLPGADHAGFETQVVYDKKLDKEGRNRFQIPREELWKEIWNFTQENKKIMETQLRKLGASCDWSREKFTLDPNIIKEVQNTFIKMHKEGLIYRGERIINWCTKHQTSLSDIENQFREQKDNFYYLKYGPFTIGTARPETKFGDKYVVIHPADARYKKYREGEKINLEWINGPITATIIKDKAIDMKFGTGVMTITPWHDAIDFDIAERHGLEKEQIIDLHGKLMPVAGEFAGMKISDARPKIVEKLKERGLLEKVEEDYSHNIRVCYKCNTSIEPQIRKQWFIKMEKLAANATKAVKQGKIKFYPESAKKIYFHWLRDIRDWNISRQIAWGIRIPAWFKTKVGTEFEAAHFKSVSFCKKINIEQKERDSKLFEIGVRWMGSNTEDIIQFDQWSMQKLKDLNLIDDDWINSNKIKQSNAPGEIFVGEKPPNSIGWIQDPDVFDTWFSSGQWPFLTLQTSKPGDFKKFYPTDVMETGHDILFFWVARMIMLGLYRTGKVPFKAVYLHGLVRDKDRQKMSKSKGNVIDPLGVAEIYGTDALRMALVVGNTPGSDIIISEEKIRGYRNFATKVWNIARFVLMNKPEMVNKQNTKDSRNQSTKKLTLTAEDKKNLKELAKVKSEITKHIEKFEFHLASEKIYHYIWHEFADKIIENYKPRLLQTTQEPSPPISADNIAAYQTLKTILAESLKMLHPFMPFITEEIYGKLHPGKLLMIEKWLNPAR</sequence>
<dbReference type="GO" id="GO:0005524">
    <property type="term" value="F:ATP binding"/>
    <property type="evidence" value="ECO:0007669"/>
    <property type="project" value="UniProtKB-KW"/>
</dbReference>
<dbReference type="PRINTS" id="PR00986">
    <property type="entry name" value="TRNASYNTHVAL"/>
</dbReference>
<feature type="domain" description="Aminoacyl-tRNA synthetase class Ia" evidence="11">
    <location>
        <begin position="515"/>
        <end position="632"/>
    </location>
</feature>
<protein>
    <recommendedName>
        <fullName evidence="1">valine--tRNA ligase</fullName>
        <ecNumber evidence="1">6.1.1.9</ecNumber>
    </recommendedName>
    <alternativeName>
        <fullName evidence="8">Valyl-tRNA synthetase</fullName>
    </alternativeName>
</protein>
<keyword evidence="7 10" id="KW-0030">Aminoacyl-tRNA synthetase</keyword>